<dbReference type="EMBL" id="JAUIQD010000008">
    <property type="protein sequence ID" value="KAK3341936.1"/>
    <property type="molecule type" value="Genomic_DNA"/>
</dbReference>
<reference evidence="1" key="2">
    <citation type="submission" date="2023-06" db="EMBL/GenBank/DDBJ databases">
        <authorList>
            <consortium name="Lawrence Berkeley National Laboratory"/>
            <person name="Haridas S."/>
            <person name="Hensen N."/>
            <person name="Bonometti L."/>
            <person name="Westerberg I."/>
            <person name="Brannstrom I.O."/>
            <person name="Guillou S."/>
            <person name="Cros-Aarteil S."/>
            <person name="Calhoun S."/>
            <person name="Kuo A."/>
            <person name="Mondo S."/>
            <person name="Pangilinan J."/>
            <person name="Riley R."/>
            <person name="Labutti K."/>
            <person name="Andreopoulos B."/>
            <person name="Lipzen A."/>
            <person name="Chen C."/>
            <person name="Yanf M."/>
            <person name="Daum C."/>
            <person name="Ng V."/>
            <person name="Clum A."/>
            <person name="Steindorff A."/>
            <person name="Ohm R."/>
            <person name="Martin F."/>
            <person name="Silar P."/>
            <person name="Natvig D."/>
            <person name="Lalanne C."/>
            <person name="Gautier V."/>
            <person name="Ament-Velasquez S.L."/>
            <person name="Kruys A."/>
            <person name="Hutchinson M.I."/>
            <person name="Powell A.J."/>
            <person name="Barry K."/>
            <person name="Miller A.N."/>
            <person name="Grigoriev I.V."/>
            <person name="Debuchy R."/>
            <person name="Gladieux P."/>
            <person name="Thoren M.H."/>
            <person name="Johannesson H."/>
        </authorList>
    </citation>
    <scope>NUCLEOTIDE SEQUENCE</scope>
    <source>
        <strain evidence="1">CBS 955.72</strain>
    </source>
</reference>
<organism evidence="1 2">
    <name type="scientific">Lasiosphaeria hispida</name>
    <dbReference type="NCBI Taxonomy" id="260671"/>
    <lineage>
        <taxon>Eukaryota</taxon>
        <taxon>Fungi</taxon>
        <taxon>Dikarya</taxon>
        <taxon>Ascomycota</taxon>
        <taxon>Pezizomycotina</taxon>
        <taxon>Sordariomycetes</taxon>
        <taxon>Sordariomycetidae</taxon>
        <taxon>Sordariales</taxon>
        <taxon>Lasiosphaeriaceae</taxon>
        <taxon>Lasiosphaeria</taxon>
    </lineage>
</organism>
<evidence type="ECO:0000313" key="1">
    <source>
        <dbReference type="EMBL" id="KAK3341936.1"/>
    </source>
</evidence>
<protein>
    <submittedName>
        <fullName evidence="1">Uncharacterized protein</fullName>
    </submittedName>
</protein>
<reference evidence="1" key="1">
    <citation type="journal article" date="2023" name="Mol. Phylogenet. Evol.">
        <title>Genome-scale phylogeny and comparative genomics of the fungal order Sordariales.</title>
        <authorList>
            <person name="Hensen N."/>
            <person name="Bonometti L."/>
            <person name="Westerberg I."/>
            <person name="Brannstrom I.O."/>
            <person name="Guillou S."/>
            <person name="Cros-Aarteil S."/>
            <person name="Calhoun S."/>
            <person name="Haridas S."/>
            <person name="Kuo A."/>
            <person name="Mondo S."/>
            <person name="Pangilinan J."/>
            <person name="Riley R."/>
            <person name="LaButti K."/>
            <person name="Andreopoulos B."/>
            <person name="Lipzen A."/>
            <person name="Chen C."/>
            <person name="Yan M."/>
            <person name="Daum C."/>
            <person name="Ng V."/>
            <person name="Clum A."/>
            <person name="Steindorff A."/>
            <person name="Ohm R.A."/>
            <person name="Martin F."/>
            <person name="Silar P."/>
            <person name="Natvig D.O."/>
            <person name="Lalanne C."/>
            <person name="Gautier V."/>
            <person name="Ament-Velasquez S.L."/>
            <person name="Kruys A."/>
            <person name="Hutchinson M.I."/>
            <person name="Powell A.J."/>
            <person name="Barry K."/>
            <person name="Miller A.N."/>
            <person name="Grigoriev I.V."/>
            <person name="Debuchy R."/>
            <person name="Gladieux P."/>
            <person name="Hiltunen Thoren M."/>
            <person name="Johannesson H."/>
        </authorList>
    </citation>
    <scope>NUCLEOTIDE SEQUENCE</scope>
    <source>
        <strain evidence="1">CBS 955.72</strain>
    </source>
</reference>
<sequence length="61" mass="6606">MAALWGIATASLRFVMMAVGTYCADAYRASSVEIFIATMVIKNFLFFGFSYPSHITATAAT</sequence>
<name>A0AAJ0M902_9PEZI</name>
<dbReference type="Proteomes" id="UP001275084">
    <property type="component" value="Unassembled WGS sequence"/>
</dbReference>
<accession>A0AAJ0M902</accession>
<comment type="caution">
    <text evidence="1">The sequence shown here is derived from an EMBL/GenBank/DDBJ whole genome shotgun (WGS) entry which is preliminary data.</text>
</comment>
<gene>
    <name evidence="1" type="ORF">B0T25DRAFT_574255</name>
</gene>
<proteinExistence type="predicted"/>
<dbReference type="AlphaFoldDB" id="A0AAJ0M902"/>
<keyword evidence="2" id="KW-1185">Reference proteome</keyword>
<evidence type="ECO:0000313" key="2">
    <source>
        <dbReference type="Proteomes" id="UP001275084"/>
    </source>
</evidence>